<evidence type="ECO:0000313" key="2">
    <source>
        <dbReference type="EMBL" id="MBP2436667.1"/>
    </source>
</evidence>
<accession>A0ABS4ZHI7</accession>
<dbReference type="InterPro" id="IPR017195">
    <property type="entry name" value="ABC_thiamin-permease_prd"/>
</dbReference>
<keyword evidence="1" id="KW-1133">Transmembrane helix</keyword>
<evidence type="ECO:0000256" key="1">
    <source>
        <dbReference type="SAM" id="Phobius"/>
    </source>
</evidence>
<dbReference type="Proteomes" id="UP001519362">
    <property type="component" value="Unassembled WGS sequence"/>
</dbReference>
<protein>
    <submittedName>
        <fullName evidence="2">Energy-coupling factor transport system substrate-specific component</fullName>
    </submittedName>
</protein>
<dbReference type="RefSeq" id="WP_165135832.1">
    <property type="nucleotide sequence ID" value="NZ_CP049253.1"/>
</dbReference>
<feature type="transmembrane region" description="Helical" evidence="1">
    <location>
        <begin position="59"/>
        <end position="76"/>
    </location>
</feature>
<feature type="transmembrane region" description="Helical" evidence="1">
    <location>
        <begin position="131"/>
        <end position="149"/>
    </location>
</feature>
<dbReference type="Pfam" id="PF09819">
    <property type="entry name" value="ABC_cobalt"/>
    <property type="match status" value="1"/>
</dbReference>
<feature type="transmembrane region" description="Helical" evidence="1">
    <location>
        <begin position="161"/>
        <end position="183"/>
    </location>
</feature>
<proteinExistence type="predicted"/>
<gene>
    <name evidence="2" type="ORF">JOF34_001253</name>
</gene>
<evidence type="ECO:0000313" key="3">
    <source>
        <dbReference type="Proteomes" id="UP001519362"/>
    </source>
</evidence>
<keyword evidence="1" id="KW-0472">Membrane</keyword>
<dbReference type="EMBL" id="JAGIOL010000001">
    <property type="protein sequence ID" value="MBP2436667.1"/>
    <property type="molecule type" value="Genomic_DNA"/>
</dbReference>
<organism evidence="2 3">
    <name type="scientific">Microbacterium amylolyticum</name>
    <dbReference type="NCBI Taxonomy" id="936337"/>
    <lineage>
        <taxon>Bacteria</taxon>
        <taxon>Bacillati</taxon>
        <taxon>Actinomycetota</taxon>
        <taxon>Actinomycetes</taxon>
        <taxon>Micrococcales</taxon>
        <taxon>Microbacteriaceae</taxon>
        <taxon>Microbacterium</taxon>
    </lineage>
</organism>
<keyword evidence="1" id="KW-0812">Transmembrane</keyword>
<dbReference type="PIRSF" id="PIRSF037394">
    <property type="entry name" value="ABC_thiamine-permease_YkoE_prd"/>
    <property type="match status" value="1"/>
</dbReference>
<sequence length="205" mass="21122">MSTSSDQRTVTPRRMQWRVVDIVIASIVAVACAVIFVVWNTGYKIPGAFVESLLPGLNGLMIGPWLIAGVVGGLIVRKPGAAVYTETVAATISALIGNQWGPMTIVSGLAQGIGAEIILAIFLYKRFGPLVAMLAGAAAGLGGGINDRISWYAGADTAFTVIYITCTTISGAIIAGLGGWALVRGLAATGALNRFAAGRTASKRV</sequence>
<name>A0ABS4ZHI7_9MICO</name>
<comment type="caution">
    <text evidence="2">The sequence shown here is derived from an EMBL/GenBank/DDBJ whole genome shotgun (WGS) entry which is preliminary data.</text>
</comment>
<keyword evidence="3" id="KW-1185">Reference proteome</keyword>
<reference evidence="2 3" key="1">
    <citation type="submission" date="2021-03" db="EMBL/GenBank/DDBJ databases">
        <title>Sequencing the genomes of 1000 actinobacteria strains.</title>
        <authorList>
            <person name="Klenk H.-P."/>
        </authorList>
    </citation>
    <scope>NUCLEOTIDE SEQUENCE [LARGE SCALE GENOMIC DNA]</scope>
    <source>
        <strain evidence="2 3">DSM 24221</strain>
    </source>
</reference>
<feature type="transmembrane region" description="Helical" evidence="1">
    <location>
        <begin position="20"/>
        <end position="39"/>
    </location>
</feature>